<comment type="caution">
    <text evidence="6">The sequence shown here is derived from an EMBL/GenBank/DDBJ whole genome shotgun (WGS) entry which is preliminary data.</text>
</comment>
<name>A0A1E5GTQ1_9ENTE</name>
<evidence type="ECO:0000259" key="5">
    <source>
        <dbReference type="PROSITE" id="PS51755"/>
    </source>
</evidence>
<keyword evidence="1" id="KW-0805">Transcription regulation</keyword>
<evidence type="ECO:0000256" key="4">
    <source>
        <dbReference type="PROSITE-ProRule" id="PRU01091"/>
    </source>
</evidence>
<dbReference type="SUPFAM" id="SSF46894">
    <property type="entry name" value="C-terminal effector domain of the bipartite response regulators"/>
    <property type="match status" value="1"/>
</dbReference>
<accession>A0A1E5GTQ1</accession>
<dbReference type="OrthoDB" id="2181922at2"/>
<dbReference type="GO" id="GO:0000160">
    <property type="term" value="P:phosphorelay signal transduction system"/>
    <property type="evidence" value="ECO:0007669"/>
    <property type="project" value="InterPro"/>
</dbReference>
<dbReference type="Pfam" id="PF00486">
    <property type="entry name" value="Trans_reg_C"/>
    <property type="match status" value="1"/>
</dbReference>
<dbReference type="Gene3D" id="1.10.10.10">
    <property type="entry name" value="Winged helix-like DNA-binding domain superfamily/Winged helix DNA-binding domain"/>
    <property type="match status" value="1"/>
</dbReference>
<dbReference type="GO" id="GO:0003677">
    <property type="term" value="F:DNA binding"/>
    <property type="evidence" value="ECO:0007669"/>
    <property type="project" value="UniProtKB-UniRule"/>
</dbReference>
<dbReference type="STRING" id="903983.BCR23_07840"/>
<protein>
    <recommendedName>
        <fullName evidence="5">OmpR/PhoB-type domain-containing protein</fullName>
    </recommendedName>
</protein>
<dbReference type="InterPro" id="IPR001867">
    <property type="entry name" value="OmpR/PhoB-type_DNA-bd"/>
</dbReference>
<sequence>MEHIVLITLNKETAQSYIQEFEDLGGKVDVLLPNELDLIDDNDFSPQIICILEDEALAAGEIGQLILSVKKYNPTYLWVFSLSDQLPYRLVYSSLGADGTVCVKEMVTVKELIRFNFHQIEKLKNLQKKFAKETFIEKQSNKNIKKEKISGFKLKESNLSICIEETEIFLTRLEFRFMSILNENLGRAVTYQELGDFIWNDNNADWKISRYRTANIVYKLRCKIEQHNHSSGFIQTVRSMGYRVGGE</sequence>
<keyword evidence="3" id="KW-0804">Transcription</keyword>
<feature type="DNA-binding region" description="OmpR/PhoB-type" evidence="4">
    <location>
        <begin position="144"/>
        <end position="246"/>
    </location>
</feature>
<dbReference type="InterPro" id="IPR036388">
    <property type="entry name" value="WH-like_DNA-bd_sf"/>
</dbReference>
<dbReference type="CDD" id="cd00383">
    <property type="entry name" value="trans_reg_C"/>
    <property type="match status" value="1"/>
</dbReference>
<evidence type="ECO:0000256" key="2">
    <source>
        <dbReference type="ARBA" id="ARBA00023125"/>
    </source>
</evidence>
<reference evidence="7" key="1">
    <citation type="submission" date="2016-09" db="EMBL/GenBank/DDBJ databases">
        <authorList>
            <person name="Gulvik C.A."/>
        </authorList>
    </citation>
    <scope>NUCLEOTIDE SEQUENCE [LARGE SCALE GENOMIC DNA]</scope>
    <source>
        <strain evidence="7">LMG 26306</strain>
    </source>
</reference>
<dbReference type="RefSeq" id="WP_069635245.1">
    <property type="nucleotide sequence ID" value="NZ_JXKZ01000004.1"/>
</dbReference>
<evidence type="ECO:0000313" key="7">
    <source>
        <dbReference type="Proteomes" id="UP000094764"/>
    </source>
</evidence>
<proteinExistence type="predicted"/>
<keyword evidence="2 4" id="KW-0238">DNA-binding</keyword>
<feature type="domain" description="OmpR/PhoB-type" evidence="5">
    <location>
        <begin position="144"/>
        <end position="246"/>
    </location>
</feature>
<evidence type="ECO:0000313" key="6">
    <source>
        <dbReference type="EMBL" id="OEG16049.1"/>
    </source>
</evidence>
<dbReference type="Proteomes" id="UP000094764">
    <property type="component" value="Unassembled WGS sequence"/>
</dbReference>
<dbReference type="EMBL" id="MIKB01000014">
    <property type="protein sequence ID" value="OEG16049.1"/>
    <property type="molecule type" value="Genomic_DNA"/>
</dbReference>
<dbReference type="SMART" id="SM00862">
    <property type="entry name" value="Trans_reg_C"/>
    <property type="match status" value="1"/>
</dbReference>
<organism evidence="6 7">
    <name type="scientific">Enterococcus quebecensis</name>
    <dbReference type="NCBI Taxonomy" id="903983"/>
    <lineage>
        <taxon>Bacteria</taxon>
        <taxon>Bacillati</taxon>
        <taxon>Bacillota</taxon>
        <taxon>Bacilli</taxon>
        <taxon>Lactobacillales</taxon>
        <taxon>Enterococcaceae</taxon>
        <taxon>Enterococcus</taxon>
    </lineage>
</organism>
<gene>
    <name evidence="6" type="ORF">BCR23_07840</name>
</gene>
<keyword evidence="7" id="KW-1185">Reference proteome</keyword>
<evidence type="ECO:0000256" key="1">
    <source>
        <dbReference type="ARBA" id="ARBA00023015"/>
    </source>
</evidence>
<dbReference type="InterPro" id="IPR016032">
    <property type="entry name" value="Sig_transdc_resp-reg_C-effctor"/>
</dbReference>
<dbReference type="GO" id="GO:0006355">
    <property type="term" value="P:regulation of DNA-templated transcription"/>
    <property type="evidence" value="ECO:0007669"/>
    <property type="project" value="InterPro"/>
</dbReference>
<evidence type="ECO:0000256" key="3">
    <source>
        <dbReference type="ARBA" id="ARBA00023163"/>
    </source>
</evidence>
<dbReference type="PROSITE" id="PS51755">
    <property type="entry name" value="OMPR_PHOB"/>
    <property type="match status" value="1"/>
</dbReference>
<dbReference type="AlphaFoldDB" id="A0A1E5GTQ1"/>